<dbReference type="PANTHER" id="PTHR36922">
    <property type="entry name" value="BLL2446 PROTEIN"/>
    <property type="match status" value="1"/>
</dbReference>
<name>A0AA41H8A8_9BURK</name>
<comment type="caution">
    <text evidence="1">The sequence shown here is derived from an EMBL/GenBank/DDBJ whole genome shotgun (WGS) entry which is preliminary data.</text>
</comment>
<dbReference type="Pfam" id="PF09351">
    <property type="entry name" value="DUF1993"/>
    <property type="match status" value="1"/>
</dbReference>
<organism evidence="1 3">
    <name type="scientific">Duganella violaceipulchra</name>
    <dbReference type="NCBI Taxonomy" id="2849652"/>
    <lineage>
        <taxon>Bacteria</taxon>
        <taxon>Pseudomonadati</taxon>
        <taxon>Pseudomonadota</taxon>
        <taxon>Betaproteobacteria</taxon>
        <taxon>Burkholderiales</taxon>
        <taxon>Oxalobacteraceae</taxon>
        <taxon>Telluria group</taxon>
        <taxon>Duganella</taxon>
    </lineage>
</organism>
<reference evidence="2" key="2">
    <citation type="submission" date="2022-03" db="EMBL/GenBank/DDBJ databases">
        <title>Genome Encyclopedia of Bacteria and Archaea VI: Functional Genomics of Type Strains.</title>
        <authorList>
            <person name="Whitman W."/>
        </authorList>
    </citation>
    <scope>NUCLEOTIDE SEQUENCE</scope>
    <source>
        <strain evidence="2">HSC-15S17</strain>
    </source>
</reference>
<dbReference type="RefSeq" id="WP_217944885.1">
    <property type="nucleotide sequence ID" value="NZ_JAHTGR010000014.1"/>
</dbReference>
<gene>
    <name evidence="1" type="ORF">KVP70_23640</name>
    <name evidence="2" type="ORF">L1274_004833</name>
</gene>
<dbReference type="EMBL" id="JAHTGR010000014">
    <property type="protein sequence ID" value="MBV6323932.1"/>
    <property type="molecule type" value="Genomic_DNA"/>
</dbReference>
<sequence length="174" mass="19015">MHTPIIFTRYLRQLAGMVDKVAPHPEILTARLHAEMLPFASQVRASCNFALRGCCPLAGLAPVSFEGAELSLAALAKQIADTIAYIAAIDAQRFDGAAQRLCHDRAGFADIALPGDEYLNLYILPNFYFHLSMAYAIARSHGAAIGKQDFDGYHLYAPGFSFEKPTDGIINGRR</sequence>
<dbReference type="AlphaFoldDB" id="A0AA41H8A8"/>
<evidence type="ECO:0000313" key="2">
    <source>
        <dbReference type="EMBL" id="MCP2011087.1"/>
    </source>
</evidence>
<dbReference type="InterPro" id="IPR018531">
    <property type="entry name" value="DUF1993"/>
</dbReference>
<evidence type="ECO:0000313" key="4">
    <source>
        <dbReference type="Proteomes" id="UP001162889"/>
    </source>
</evidence>
<keyword evidence="4" id="KW-1185">Reference proteome</keyword>
<dbReference type="Proteomes" id="UP001155901">
    <property type="component" value="Unassembled WGS sequence"/>
</dbReference>
<dbReference type="EMBL" id="JALJZU010000010">
    <property type="protein sequence ID" value="MCP2011087.1"/>
    <property type="molecule type" value="Genomic_DNA"/>
</dbReference>
<accession>A0AA41H8A8</accession>
<proteinExistence type="predicted"/>
<dbReference type="Proteomes" id="UP001162889">
    <property type="component" value="Unassembled WGS sequence"/>
</dbReference>
<evidence type="ECO:0000313" key="3">
    <source>
        <dbReference type="Proteomes" id="UP001155901"/>
    </source>
</evidence>
<reference evidence="1" key="1">
    <citation type="submission" date="2021-07" db="EMBL/GenBank/DDBJ databases">
        <title>Characterization of violacein-producing bacteria and related species.</title>
        <authorList>
            <person name="Wilson H.S."/>
            <person name="De Leon M.E."/>
        </authorList>
    </citation>
    <scope>NUCLEOTIDE SEQUENCE</scope>
    <source>
        <strain evidence="1">HSC-15S17</strain>
    </source>
</reference>
<dbReference type="PANTHER" id="PTHR36922:SF1">
    <property type="entry name" value="DUF1993 DOMAIN-CONTAINING PROTEIN"/>
    <property type="match status" value="1"/>
</dbReference>
<protein>
    <submittedName>
        <fullName evidence="1">DUF1993 domain-containing protein</fullName>
    </submittedName>
</protein>
<evidence type="ECO:0000313" key="1">
    <source>
        <dbReference type="EMBL" id="MBV6323932.1"/>
    </source>
</evidence>